<reference evidence="1" key="2">
    <citation type="submission" date="2025-08" db="UniProtKB">
        <authorList>
            <consortium name="Ensembl"/>
        </authorList>
    </citation>
    <scope>IDENTIFICATION</scope>
</reference>
<protein>
    <submittedName>
        <fullName evidence="1">Uncharacterized protein</fullName>
    </submittedName>
</protein>
<reference evidence="1" key="3">
    <citation type="submission" date="2025-09" db="UniProtKB">
        <authorList>
            <consortium name="Ensembl"/>
        </authorList>
    </citation>
    <scope>IDENTIFICATION</scope>
</reference>
<reference evidence="2" key="1">
    <citation type="journal article" date="2002" name="Science">
        <title>The draft genome of Ciona intestinalis: insights into chordate and vertebrate origins.</title>
        <authorList>
            <person name="Dehal P."/>
            <person name="Satou Y."/>
            <person name="Campbell R.K."/>
            <person name="Chapman J."/>
            <person name="Degnan B."/>
            <person name="De Tomaso A."/>
            <person name="Davidson B."/>
            <person name="Di Gregorio A."/>
            <person name="Gelpke M."/>
            <person name="Goodstein D.M."/>
            <person name="Harafuji N."/>
            <person name="Hastings K.E."/>
            <person name="Ho I."/>
            <person name="Hotta K."/>
            <person name="Huang W."/>
            <person name="Kawashima T."/>
            <person name="Lemaire P."/>
            <person name="Martinez D."/>
            <person name="Meinertzhagen I.A."/>
            <person name="Necula S."/>
            <person name="Nonaka M."/>
            <person name="Putnam N."/>
            <person name="Rash S."/>
            <person name="Saiga H."/>
            <person name="Satake M."/>
            <person name="Terry A."/>
            <person name="Yamada L."/>
            <person name="Wang H.G."/>
            <person name="Awazu S."/>
            <person name="Azumi K."/>
            <person name="Boore J."/>
            <person name="Branno M."/>
            <person name="Chin-Bow S."/>
            <person name="DeSantis R."/>
            <person name="Doyle S."/>
            <person name="Francino P."/>
            <person name="Keys D.N."/>
            <person name="Haga S."/>
            <person name="Hayashi H."/>
            <person name="Hino K."/>
            <person name="Imai K.S."/>
            <person name="Inaba K."/>
            <person name="Kano S."/>
            <person name="Kobayashi K."/>
            <person name="Kobayashi M."/>
            <person name="Lee B.I."/>
            <person name="Makabe K.W."/>
            <person name="Manohar C."/>
            <person name="Matassi G."/>
            <person name="Medina M."/>
            <person name="Mochizuki Y."/>
            <person name="Mount S."/>
            <person name="Morishita T."/>
            <person name="Miura S."/>
            <person name="Nakayama A."/>
            <person name="Nishizaka S."/>
            <person name="Nomoto H."/>
            <person name="Ohta F."/>
            <person name="Oishi K."/>
            <person name="Rigoutsos I."/>
            <person name="Sano M."/>
            <person name="Sasaki A."/>
            <person name="Sasakura Y."/>
            <person name="Shoguchi E."/>
            <person name="Shin-i T."/>
            <person name="Spagnuolo A."/>
            <person name="Stainier D."/>
            <person name="Suzuki M.M."/>
            <person name="Tassy O."/>
            <person name="Takatori N."/>
            <person name="Tokuoka M."/>
            <person name="Yagi K."/>
            <person name="Yoshizaki F."/>
            <person name="Wada S."/>
            <person name="Zhang C."/>
            <person name="Hyatt P.D."/>
            <person name="Larimer F."/>
            <person name="Detter C."/>
            <person name="Doggett N."/>
            <person name="Glavina T."/>
            <person name="Hawkins T."/>
            <person name="Richardson P."/>
            <person name="Lucas S."/>
            <person name="Kohara Y."/>
            <person name="Levine M."/>
            <person name="Satoh N."/>
            <person name="Rokhsar D.S."/>
        </authorList>
    </citation>
    <scope>NUCLEOTIDE SEQUENCE [LARGE SCALE GENOMIC DNA]</scope>
</reference>
<dbReference type="Proteomes" id="UP000008144">
    <property type="component" value="Unassembled WGS sequence"/>
</dbReference>
<dbReference type="InParanoid" id="H2XZJ3"/>
<keyword evidence="2" id="KW-1185">Reference proteome</keyword>
<accession>H2XZJ3</accession>
<name>H2XZJ3_CIOIN</name>
<dbReference type="AlphaFoldDB" id="H2XZJ3"/>
<sequence>MLIHFQTFLPTAAWLQVLGCGGYFTLDQYNYIRRSF</sequence>
<dbReference type="HOGENOM" id="CLU_3359390_0_0_1"/>
<dbReference type="Ensembl" id="ENSCINT00000030485.1">
    <property type="protein sequence ID" value="ENSCINP00000035077.1"/>
    <property type="gene ID" value="ENSCING00000021717.1"/>
</dbReference>
<proteinExistence type="predicted"/>
<organism evidence="1 2">
    <name type="scientific">Ciona intestinalis</name>
    <name type="common">Transparent sea squirt</name>
    <name type="synonym">Ascidia intestinalis</name>
    <dbReference type="NCBI Taxonomy" id="7719"/>
    <lineage>
        <taxon>Eukaryota</taxon>
        <taxon>Metazoa</taxon>
        <taxon>Chordata</taxon>
        <taxon>Tunicata</taxon>
        <taxon>Ascidiacea</taxon>
        <taxon>Phlebobranchia</taxon>
        <taxon>Cionidae</taxon>
        <taxon>Ciona</taxon>
    </lineage>
</organism>
<evidence type="ECO:0000313" key="2">
    <source>
        <dbReference type="Proteomes" id="UP000008144"/>
    </source>
</evidence>
<evidence type="ECO:0000313" key="1">
    <source>
        <dbReference type="Ensembl" id="ENSCINP00000035077.1"/>
    </source>
</evidence>